<evidence type="ECO:0000313" key="7">
    <source>
        <dbReference type="EMBL" id="BEQ13662.1"/>
    </source>
</evidence>
<dbReference type="NCBIfam" id="NF006088">
    <property type="entry name" value="PRK08238.1"/>
    <property type="match status" value="1"/>
</dbReference>
<evidence type="ECO:0000256" key="3">
    <source>
        <dbReference type="ARBA" id="ARBA00022692"/>
    </source>
</evidence>
<proteinExistence type="predicted"/>
<evidence type="ECO:0000256" key="1">
    <source>
        <dbReference type="ARBA" id="ARBA00004141"/>
    </source>
</evidence>
<dbReference type="GO" id="GO:0016765">
    <property type="term" value="F:transferase activity, transferring alkyl or aryl (other than methyl) groups"/>
    <property type="evidence" value="ECO:0007669"/>
    <property type="project" value="InterPro"/>
</dbReference>
<comment type="subcellular location">
    <subcellularLocation>
        <location evidence="1">Membrane</location>
        <topology evidence="1">Multi-pass membrane protein</topology>
    </subcellularLocation>
</comment>
<feature type="transmembrane region" description="Helical" evidence="6">
    <location>
        <begin position="418"/>
        <end position="436"/>
    </location>
</feature>
<evidence type="ECO:0000256" key="4">
    <source>
        <dbReference type="ARBA" id="ARBA00022989"/>
    </source>
</evidence>
<dbReference type="PANTHER" id="PTHR11048:SF5">
    <property type="entry name" value="DECAPRENYL-PHOSPHATE PHOSPHORIBOSYLTRANSFERASE"/>
    <property type="match status" value="1"/>
</dbReference>
<accession>A0AAU9F0V7</accession>
<dbReference type="Pfam" id="PF12710">
    <property type="entry name" value="HAD"/>
    <property type="match status" value="1"/>
</dbReference>
<keyword evidence="2" id="KW-1003">Cell membrane</keyword>
<dbReference type="GO" id="GO:0009247">
    <property type="term" value="P:glycolipid biosynthetic process"/>
    <property type="evidence" value="ECO:0007669"/>
    <property type="project" value="TreeGrafter"/>
</dbReference>
<evidence type="ECO:0000256" key="5">
    <source>
        <dbReference type="ARBA" id="ARBA00023136"/>
    </source>
</evidence>
<keyword evidence="5 6" id="KW-0472">Membrane</keyword>
<dbReference type="CDD" id="cd13963">
    <property type="entry name" value="PT_UbiA_2"/>
    <property type="match status" value="1"/>
</dbReference>
<organism evidence="7 8">
    <name type="scientific">Desulfoferula mesophila</name>
    <dbReference type="NCBI Taxonomy" id="3058419"/>
    <lineage>
        <taxon>Bacteria</taxon>
        <taxon>Pseudomonadati</taxon>
        <taxon>Thermodesulfobacteriota</taxon>
        <taxon>Desulfarculia</taxon>
        <taxon>Desulfarculales</taxon>
        <taxon>Desulfarculaceae</taxon>
        <taxon>Desulfoferula</taxon>
    </lineage>
</organism>
<dbReference type="InterPro" id="IPR023214">
    <property type="entry name" value="HAD_sf"/>
</dbReference>
<dbReference type="Gene3D" id="3.40.50.1000">
    <property type="entry name" value="HAD superfamily/HAD-like"/>
    <property type="match status" value="1"/>
</dbReference>
<keyword evidence="4 6" id="KW-1133">Transmembrane helix</keyword>
<dbReference type="SUPFAM" id="SSF56784">
    <property type="entry name" value="HAD-like"/>
    <property type="match status" value="1"/>
</dbReference>
<feature type="transmembrane region" description="Helical" evidence="6">
    <location>
        <begin position="263"/>
        <end position="284"/>
    </location>
</feature>
<evidence type="ECO:0000313" key="8">
    <source>
        <dbReference type="Proteomes" id="UP001366166"/>
    </source>
</evidence>
<dbReference type="EMBL" id="AP028679">
    <property type="protein sequence ID" value="BEQ13662.1"/>
    <property type="molecule type" value="Genomic_DNA"/>
</dbReference>
<keyword evidence="3 6" id="KW-0812">Transmembrane</keyword>
<sequence>MSEIPLAVDLDGTLVRTDTLYESLLKALYAHPLKIFVILFWILKGKAAFKNHLAQQASLGPDSLPYNRQLLAWLEQQRHAGRTIILCTASNQTVADSIAQHLGIFDQVIASDGRRNLKGANKARTLCQLYGQNGFDYVGDCRADLPVWRTARHAIVVTHDQSLINEVKACCEVEKIFSYPKPRPSAWADLLRVKLWPKNLLLFVPLLAAHQFMALTNWLHLFLALVSFCLCSSCVYIVNDLLDLDSDRRHPRKRLRPFAAGGFPLWLGLALAPSLLLVSFAVAALVQGPFIYWLLFYFLLTCAYSWRLKRIVLVDCLTLSVLHTLRIVAGGAAAGVTLSFWLLALSIFLFLSLAFSKRYTELQTQLSNNETKAHGRGYFTDDSPIVLILGVASGFAAVLVLALYLNSEDVVRLYKSPQIVWGAVLVLLFWVNWVWIQAHRGNMHDDPLVFAMKDKVSLLSGALFALVMILGIWDWTWR</sequence>
<protein>
    <submittedName>
        <fullName evidence="7">Membrane protein</fullName>
    </submittedName>
</protein>
<feature type="transmembrane region" description="Helical" evidence="6">
    <location>
        <begin position="221"/>
        <end position="242"/>
    </location>
</feature>
<dbReference type="InterPro" id="IPR039653">
    <property type="entry name" value="Prenyltransferase"/>
</dbReference>
<feature type="transmembrane region" description="Helical" evidence="6">
    <location>
        <begin position="290"/>
        <end position="306"/>
    </location>
</feature>
<dbReference type="GO" id="GO:0005886">
    <property type="term" value="C:plasma membrane"/>
    <property type="evidence" value="ECO:0007669"/>
    <property type="project" value="TreeGrafter"/>
</dbReference>
<dbReference type="Proteomes" id="UP001366166">
    <property type="component" value="Chromosome"/>
</dbReference>
<name>A0AAU9F0V7_9BACT</name>
<feature type="transmembrane region" description="Helical" evidence="6">
    <location>
        <begin position="327"/>
        <end position="355"/>
    </location>
</feature>
<feature type="transmembrane region" description="Helical" evidence="6">
    <location>
        <begin position="385"/>
        <end position="406"/>
    </location>
</feature>
<dbReference type="KEGG" id="dmp:FAK_07280"/>
<dbReference type="PANTHER" id="PTHR11048">
    <property type="entry name" value="PRENYLTRANSFERASES"/>
    <property type="match status" value="1"/>
</dbReference>
<dbReference type="InterPro" id="IPR044878">
    <property type="entry name" value="UbiA_sf"/>
</dbReference>
<keyword evidence="8" id="KW-1185">Reference proteome</keyword>
<reference evidence="8" key="1">
    <citation type="journal article" date="2023" name="Arch. Microbiol.">
        <title>Desulfoferula mesophilus gen. nov. sp. nov., a mesophilic sulfate-reducing bacterium isolated from a brackish lake sediment.</title>
        <authorList>
            <person name="Watanabe T."/>
            <person name="Yabe T."/>
            <person name="Tsuji J.M."/>
            <person name="Fukui M."/>
        </authorList>
    </citation>
    <scope>NUCLEOTIDE SEQUENCE [LARGE SCALE GENOMIC DNA]</scope>
    <source>
        <strain evidence="8">12FAK</strain>
    </source>
</reference>
<dbReference type="InterPro" id="IPR036412">
    <property type="entry name" value="HAD-like_sf"/>
</dbReference>
<dbReference type="Pfam" id="PF01040">
    <property type="entry name" value="UbiA"/>
    <property type="match status" value="1"/>
</dbReference>
<gene>
    <name evidence="7" type="ORF">FAK_07280</name>
</gene>
<dbReference type="InterPro" id="IPR000537">
    <property type="entry name" value="UbiA_prenyltransferase"/>
</dbReference>
<evidence type="ECO:0000256" key="6">
    <source>
        <dbReference type="SAM" id="Phobius"/>
    </source>
</evidence>
<evidence type="ECO:0000256" key="2">
    <source>
        <dbReference type="ARBA" id="ARBA00022475"/>
    </source>
</evidence>
<dbReference type="RefSeq" id="WP_338605413.1">
    <property type="nucleotide sequence ID" value="NZ_AP028679.1"/>
</dbReference>
<dbReference type="AlphaFoldDB" id="A0AAU9F0V7"/>
<dbReference type="Gene3D" id="1.10.357.140">
    <property type="entry name" value="UbiA prenyltransferase"/>
    <property type="match status" value="1"/>
</dbReference>
<feature type="transmembrane region" description="Helical" evidence="6">
    <location>
        <begin position="456"/>
        <end position="475"/>
    </location>
</feature>